<evidence type="ECO:0000313" key="1">
    <source>
        <dbReference type="EMBL" id="KAF9986722.1"/>
    </source>
</evidence>
<evidence type="ECO:0008006" key="3">
    <source>
        <dbReference type="Google" id="ProtNLM"/>
    </source>
</evidence>
<name>A0A9P6SPQ6_9FUNG</name>
<dbReference type="Proteomes" id="UP000749646">
    <property type="component" value="Unassembled WGS sequence"/>
</dbReference>
<dbReference type="SUPFAM" id="SSF81383">
    <property type="entry name" value="F-box domain"/>
    <property type="match status" value="1"/>
</dbReference>
<dbReference type="OrthoDB" id="2437929at2759"/>
<dbReference type="AlphaFoldDB" id="A0A9P6SPQ6"/>
<dbReference type="EMBL" id="JAAAHW010003213">
    <property type="protein sequence ID" value="KAF9986722.1"/>
    <property type="molecule type" value="Genomic_DNA"/>
</dbReference>
<evidence type="ECO:0000313" key="2">
    <source>
        <dbReference type="Proteomes" id="UP000749646"/>
    </source>
</evidence>
<reference evidence="1" key="1">
    <citation type="journal article" date="2020" name="Fungal Divers.">
        <title>Resolving the Mortierellaceae phylogeny through synthesis of multi-gene phylogenetics and phylogenomics.</title>
        <authorList>
            <person name="Vandepol N."/>
            <person name="Liber J."/>
            <person name="Desiro A."/>
            <person name="Na H."/>
            <person name="Kennedy M."/>
            <person name="Barry K."/>
            <person name="Grigoriev I.V."/>
            <person name="Miller A.N."/>
            <person name="O'Donnell K."/>
            <person name="Stajich J.E."/>
            <person name="Bonito G."/>
        </authorList>
    </citation>
    <scope>NUCLEOTIDE SEQUENCE</scope>
    <source>
        <strain evidence="1">MES-2147</strain>
    </source>
</reference>
<dbReference type="InterPro" id="IPR036047">
    <property type="entry name" value="F-box-like_dom_sf"/>
</dbReference>
<organism evidence="1 2">
    <name type="scientific">Modicella reniformis</name>
    <dbReference type="NCBI Taxonomy" id="1440133"/>
    <lineage>
        <taxon>Eukaryota</taxon>
        <taxon>Fungi</taxon>
        <taxon>Fungi incertae sedis</taxon>
        <taxon>Mucoromycota</taxon>
        <taxon>Mortierellomycotina</taxon>
        <taxon>Mortierellomycetes</taxon>
        <taxon>Mortierellales</taxon>
        <taxon>Mortierellaceae</taxon>
        <taxon>Modicella</taxon>
    </lineage>
</organism>
<accession>A0A9P6SPQ6</accession>
<dbReference type="InterPro" id="IPR032675">
    <property type="entry name" value="LRR_dom_sf"/>
</dbReference>
<dbReference type="Gene3D" id="3.80.10.10">
    <property type="entry name" value="Ribonuclease Inhibitor"/>
    <property type="match status" value="1"/>
</dbReference>
<comment type="caution">
    <text evidence="1">The sequence shown here is derived from an EMBL/GenBank/DDBJ whole genome shotgun (WGS) entry which is preliminary data.</text>
</comment>
<proteinExistence type="predicted"/>
<keyword evidence="2" id="KW-1185">Reference proteome</keyword>
<dbReference type="SUPFAM" id="SSF52047">
    <property type="entry name" value="RNI-like"/>
    <property type="match status" value="1"/>
</dbReference>
<protein>
    <recommendedName>
        <fullName evidence="3">F-box domain-containing protein</fullName>
    </recommendedName>
</protein>
<gene>
    <name evidence="1" type="ORF">BGZ65_006515</name>
</gene>
<sequence length="561" mass="64269">MIPPRLSVFEIPCIVDSICENLDYKDIRHCYQVNRTWRELFELHRYRDVWFTDLNSSQTQDIVNNAPRIRKLTVDLENATRLINAPCTRLKELYCVNMRCMSRLAMFGIHQFSMLEPFPVSMLESSPFSTQRSHFSMLNRPIWECLADNVLSLIGRNPELRKLDVCYHNHGVQWIPFTDNILTSLLSHQSLRFIRLKNLCLDAITFEALITHLPIVLQTLDLDIDIEEQHPSIHSIAFDINTNITTPMQLQRLDLHGSLVNHEVLLLPLLRRSPLLEHIKSCGMARGEGIIRALIEHCPNLQSFHDHDSQDSITMSIGTVCTLLEAYPTGMRSLTLRYIDHFIHSTSLNQGALTRSLLKYSAYTIDVLVLVGNMGYYIDDIASVLEQCPNLRVLRVARNNISLDDLVHESSWKAATSEVLEPTISGSKEPLPCSPPHSLALLPWVCTKLEELSLNIGKPGCRYGFPRQQYQRQAEINARNELAIPIVRQVGLLWNALNSLKSLKALSLIWESDLRMVIHTMPFECIVSHMSEIGLTGFTHEEAVWMGIDWQRWKAHTGARR</sequence>